<accession>A0ABN2EWS8</accession>
<evidence type="ECO:0000313" key="2">
    <source>
        <dbReference type="EMBL" id="GAA1616985.1"/>
    </source>
</evidence>
<organism evidence="2 3">
    <name type="scientific">Kribbella sancticallisti</name>
    <dbReference type="NCBI Taxonomy" id="460087"/>
    <lineage>
        <taxon>Bacteria</taxon>
        <taxon>Bacillati</taxon>
        <taxon>Actinomycetota</taxon>
        <taxon>Actinomycetes</taxon>
        <taxon>Propionibacteriales</taxon>
        <taxon>Kribbellaceae</taxon>
        <taxon>Kribbella</taxon>
    </lineage>
</organism>
<reference evidence="2 3" key="1">
    <citation type="journal article" date="2019" name="Int. J. Syst. Evol. Microbiol.">
        <title>The Global Catalogue of Microorganisms (GCM) 10K type strain sequencing project: providing services to taxonomists for standard genome sequencing and annotation.</title>
        <authorList>
            <consortium name="The Broad Institute Genomics Platform"/>
            <consortium name="The Broad Institute Genome Sequencing Center for Infectious Disease"/>
            <person name="Wu L."/>
            <person name="Ma J."/>
        </authorList>
    </citation>
    <scope>NUCLEOTIDE SEQUENCE [LARGE SCALE GENOMIC DNA]</scope>
    <source>
        <strain evidence="2 3">JCM 14969</strain>
    </source>
</reference>
<dbReference type="EMBL" id="BAAAOS010000066">
    <property type="protein sequence ID" value="GAA1616985.1"/>
    <property type="molecule type" value="Genomic_DNA"/>
</dbReference>
<keyword evidence="3" id="KW-1185">Reference proteome</keyword>
<gene>
    <name evidence="2" type="ORF">GCM10009789_83780</name>
</gene>
<evidence type="ECO:0000313" key="3">
    <source>
        <dbReference type="Proteomes" id="UP001500393"/>
    </source>
</evidence>
<sequence length="96" mass="10535">MELTEAAAQAEPPMVPSETTEPGPNPEKVDLAEVTAWQVTRDMAAMIQSGGSHVDDVFYDVEIGDGNNLVLVARIGDTDSHWVPTRLFKLTVREIR</sequence>
<dbReference type="Proteomes" id="UP001500393">
    <property type="component" value="Unassembled WGS sequence"/>
</dbReference>
<feature type="region of interest" description="Disordered" evidence="1">
    <location>
        <begin position="1"/>
        <end position="28"/>
    </location>
</feature>
<evidence type="ECO:0000256" key="1">
    <source>
        <dbReference type="SAM" id="MobiDB-lite"/>
    </source>
</evidence>
<protein>
    <submittedName>
        <fullName evidence="2">Uncharacterized protein</fullName>
    </submittedName>
</protein>
<name>A0ABN2EWS8_9ACTN</name>
<dbReference type="RefSeq" id="WP_344222351.1">
    <property type="nucleotide sequence ID" value="NZ_BAAAOS010000066.1"/>
</dbReference>
<comment type="caution">
    <text evidence="2">The sequence shown here is derived from an EMBL/GenBank/DDBJ whole genome shotgun (WGS) entry which is preliminary data.</text>
</comment>
<proteinExistence type="predicted"/>